<dbReference type="CDD" id="cd11377">
    <property type="entry name" value="Pro-peptidase_S53"/>
    <property type="match status" value="1"/>
</dbReference>
<dbReference type="InterPro" id="IPR050819">
    <property type="entry name" value="Tripeptidyl-peptidase_I"/>
</dbReference>
<feature type="binding site" evidence="15">
    <location>
        <position position="581"/>
    </location>
    <ligand>
        <name>Ca(2+)</name>
        <dbReference type="ChEBI" id="CHEBI:29108"/>
    </ligand>
</feature>
<keyword evidence="6 15" id="KW-0645">Protease</keyword>
<dbReference type="InterPro" id="IPR036852">
    <property type="entry name" value="Peptidase_S8/S53_dom_sf"/>
</dbReference>
<gene>
    <name evidence="19" type="ORF">BT63DRAFT_370350</name>
</gene>
<dbReference type="GO" id="GO:0006508">
    <property type="term" value="P:proteolysis"/>
    <property type="evidence" value="ECO:0007669"/>
    <property type="project" value="UniProtKB-KW"/>
</dbReference>
<dbReference type="PANTHER" id="PTHR14218">
    <property type="entry name" value="PROTEASE S8 TRIPEPTIDYL PEPTIDASE I CLN2"/>
    <property type="match status" value="1"/>
</dbReference>
<feature type="region of interest" description="Disordered" evidence="16">
    <location>
        <begin position="622"/>
        <end position="685"/>
    </location>
</feature>
<feature type="active site" description="Charge relay system" evidence="15">
    <location>
        <position position="539"/>
    </location>
</feature>
<dbReference type="GO" id="GO:0005576">
    <property type="term" value="C:extracellular region"/>
    <property type="evidence" value="ECO:0007669"/>
    <property type="project" value="UniProtKB-SubCell"/>
</dbReference>
<dbReference type="Gene3D" id="3.40.50.200">
    <property type="entry name" value="Peptidase S8/S53 domain"/>
    <property type="match status" value="1"/>
</dbReference>
<evidence type="ECO:0000256" key="13">
    <source>
        <dbReference type="ARBA" id="ARBA00023145"/>
    </source>
</evidence>
<dbReference type="Pfam" id="PF09286">
    <property type="entry name" value="Pro-kuma_activ"/>
    <property type="match status" value="1"/>
</dbReference>
<evidence type="ECO:0000313" key="19">
    <source>
        <dbReference type="EMBL" id="KAF2671016.1"/>
    </source>
</evidence>
<dbReference type="PROSITE" id="PS00138">
    <property type="entry name" value="SUBTILASE_SER"/>
    <property type="match status" value="1"/>
</dbReference>
<dbReference type="Proteomes" id="UP000799302">
    <property type="component" value="Unassembled WGS sequence"/>
</dbReference>
<feature type="chain" id="PRO_5025417042" description="tripeptidyl-peptidase II" evidence="17">
    <location>
        <begin position="20"/>
        <end position="685"/>
    </location>
</feature>
<evidence type="ECO:0000256" key="6">
    <source>
        <dbReference type="ARBA" id="ARBA00022670"/>
    </source>
</evidence>
<feature type="signal peptide" evidence="17">
    <location>
        <begin position="1"/>
        <end position="19"/>
    </location>
</feature>
<feature type="domain" description="Peptidase S53" evidence="18">
    <location>
        <begin position="237"/>
        <end position="622"/>
    </location>
</feature>
<dbReference type="InterPro" id="IPR023828">
    <property type="entry name" value="Peptidase_S8_Ser-AS"/>
</dbReference>
<keyword evidence="9 15" id="KW-0378">Hydrolase</keyword>
<comment type="cofactor">
    <cofactor evidence="15">
        <name>Ca(2+)</name>
        <dbReference type="ChEBI" id="CHEBI:29108"/>
    </cofactor>
    <text evidence="15">Binds 1 Ca(2+) ion per subunit.</text>
</comment>
<dbReference type="FunFam" id="3.40.50.200:FF:000015">
    <property type="entry name" value="Tripeptidyl peptidase A"/>
    <property type="match status" value="1"/>
</dbReference>
<keyword evidence="13" id="KW-0865">Zymogen</keyword>
<proteinExistence type="predicted"/>
<keyword evidence="14" id="KW-0325">Glycoprotein</keyword>
<dbReference type="InterPro" id="IPR030400">
    <property type="entry name" value="Sedolisin_dom"/>
</dbReference>
<dbReference type="EC" id="3.4.14.10" evidence="4"/>
<sequence length="685" mass="73619">MVYFSSILVSGVAILSSIAQSTPVQPRKYEYSVKELHNPPRKWTRVGPAPSDAILNLNIGMKMAGWGELERHLYEVSDPSHARYGQHLTQDEVTQLSRPHGHALDSLHEWLASHGYTSEKLKYTPAKDWVKVSISVCDAEKLLKTKYSVFRHEDGTEVIRTPQYSLPTELHQHVASIQPTNSFLQATPQRVTFKPVLEDGQALSDMPKVSLKSTADSLQMNDRLADQPLDKVCDPESITPACLRQLYKTNNYVPKATDKNYVAFANYLNETAMLGDLKAFLTQYRPEAAGASINFTLINGGTNTQSNLTMAQLAKQQNAEGNLDGQTLVSMVYPMRVKAYNTGGSPPFKPDAFTRTNSNEPYLEWVQYMLSTEKDLPGVVSNSYGDNEQTVPADYAERVCQGFAQLGARGVTILFASGDNGVGNDGACQSNDGKNSNMFLPAFPASCPYVTVVGGTKNVGPEVAAFDPKNNFASGGGFSNYFARPSYQSAVVDAYVKSLGATYQGMYNTSGRAYPDIAAQAQSYSVVWNGRNIILDGTSASTPAVAGIIALLNDYLISNGKKQLGFMNPWLYQVGYQGFNDILSGGSKGCDGAGFQAAKGWDPVTGFGTPDFPKLQQLAMQATGAPASPPAVPGPSAVPGPPAVPAPPAAPGAPPPASPGVPGIDTPFPKGKGPLGFISKERVKM</sequence>
<keyword evidence="11 15" id="KW-0106">Calcium</keyword>
<dbReference type="PANTHER" id="PTHR14218:SF39">
    <property type="entry name" value="PEPTIDASE S53 DOMAIN-CONTAINING PROTEIN"/>
    <property type="match status" value="1"/>
</dbReference>
<dbReference type="EMBL" id="MU004233">
    <property type="protein sequence ID" value="KAF2671016.1"/>
    <property type="molecule type" value="Genomic_DNA"/>
</dbReference>
<dbReference type="SMART" id="SM00944">
    <property type="entry name" value="Pro-kuma_activ"/>
    <property type="match status" value="1"/>
</dbReference>
<comment type="catalytic activity">
    <reaction evidence="1">
        <text>Release of an N-terminal tripeptide from a polypeptide.</text>
        <dbReference type="EC" id="3.4.14.10"/>
    </reaction>
</comment>
<evidence type="ECO:0000256" key="3">
    <source>
        <dbReference type="ARBA" id="ARBA00004239"/>
    </source>
</evidence>
<feature type="binding site" evidence="15">
    <location>
        <position position="582"/>
    </location>
    <ligand>
        <name>Ca(2+)</name>
        <dbReference type="ChEBI" id="CHEBI:29108"/>
    </ligand>
</feature>
<comment type="function">
    <text evidence="2">Secreted tripeptidyl-peptidase which degrades proteins at acidic pHs and is involved in virulence.</text>
</comment>
<name>A0A6A6UH56_9PEZI</name>
<dbReference type="AlphaFoldDB" id="A0A6A6UH56"/>
<protein>
    <recommendedName>
        <fullName evidence="4">tripeptidyl-peptidase II</fullName>
        <ecNumber evidence="4">3.4.14.10</ecNumber>
    </recommendedName>
</protein>
<organism evidence="19 20">
    <name type="scientific">Microthyrium microscopicum</name>
    <dbReference type="NCBI Taxonomy" id="703497"/>
    <lineage>
        <taxon>Eukaryota</taxon>
        <taxon>Fungi</taxon>
        <taxon>Dikarya</taxon>
        <taxon>Ascomycota</taxon>
        <taxon>Pezizomycotina</taxon>
        <taxon>Dothideomycetes</taxon>
        <taxon>Dothideomycetes incertae sedis</taxon>
        <taxon>Microthyriales</taxon>
        <taxon>Microthyriaceae</taxon>
        <taxon>Microthyrium</taxon>
    </lineage>
</organism>
<keyword evidence="7 15" id="KW-0479">Metal-binding</keyword>
<evidence type="ECO:0000256" key="4">
    <source>
        <dbReference type="ARBA" id="ARBA00012462"/>
    </source>
</evidence>
<evidence type="ECO:0000256" key="14">
    <source>
        <dbReference type="ARBA" id="ARBA00023180"/>
    </source>
</evidence>
<keyword evidence="12" id="KW-0843">Virulence</keyword>
<dbReference type="InterPro" id="IPR000209">
    <property type="entry name" value="Peptidase_S8/S53_dom"/>
</dbReference>
<keyword evidence="20" id="KW-1185">Reference proteome</keyword>
<feature type="binding site" evidence="15">
    <location>
        <position position="602"/>
    </location>
    <ligand>
        <name>Ca(2+)</name>
        <dbReference type="ChEBI" id="CHEBI:29108"/>
    </ligand>
</feature>
<feature type="compositionally biased region" description="Pro residues" evidence="16">
    <location>
        <begin position="627"/>
        <end position="659"/>
    </location>
</feature>
<evidence type="ECO:0000259" key="18">
    <source>
        <dbReference type="PROSITE" id="PS51695"/>
    </source>
</evidence>
<feature type="binding site" evidence="15">
    <location>
        <position position="600"/>
    </location>
    <ligand>
        <name>Ca(2+)</name>
        <dbReference type="ChEBI" id="CHEBI:29108"/>
    </ligand>
</feature>
<evidence type="ECO:0000256" key="5">
    <source>
        <dbReference type="ARBA" id="ARBA00022525"/>
    </source>
</evidence>
<dbReference type="PROSITE" id="PS51695">
    <property type="entry name" value="SEDOLISIN"/>
    <property type="match status" value="1"/>
</dbReference>
<dbReference type="SUPFAM" id="SSF52743">
    <property type="entry name" value="Subtilisin-like"/>
    <property type="match status" value="1"/>
</dbReference>
<comment type="subcellular location">
    <subcellularLocation>
        <location evidence="3">Secreted</location>
        <location evidence="3">Extracellular space</location>
    </subcellularLocation>
</comment>
<evidence type="ECO:0000256" key="11">
    <source>
        <dbReference type="ARBA" id="ARBA00022837"/>
    </source>
</evidence>
<dbReference type="Pfam" id="PF00082">
    <property type="entry name" value="Peptidase_S8"/>
    <property type="match status" value="1"/>
</dbReference>
<evidence type="ECO:0000256" key="7">
    <source>
        <dbReference type="ARBA" id="ARBA00022723"/>
    </source>
</evidence>
<dbReference type="GO" id="GO:0004252">
    <property type="term" value="F:serine-type endopeptidase activity"/>
    <property type="evidence" value="ECO:0007669"/>
    <property type="project" value="UniProtKB-UniRule"/>
</dbReference>
<dbReference type="GO" id="GO:0008240">
    <property type="term" value="F:tripeptidyl-peptidase activity"/>
    <property type="evidence" value="ECO:0007669"/>
    <property type="project" value="UniProtKB-EC"/>
</dbReference>
<feature type="active site" description="Charge relay system" evidence="15">
    <location>
        <position position="320"/>
    </location>
</feature>
<keyword evidence="10 15" id="KW-0720">Serine protease</keyword>
<evidence type="ECO:0000256" key="17">
    <source>
        <dbReference type="SAM" id="SignalP"/>
    </source>
</evidence>
<keyword evidence="5" id="KW-0964">Secreted</keyword>
<evidence type="ECO:0000256" key="8">
    <source>
        <dbReference type="ARBA" id="ARBA00022729"/>
    </source>
</evidence>
<dbReference type="OrthoDB" id="409122at2759"/>
<evidence type="ECO:0000256" key="2">
    <source>
        <dbReference type="ARBA" id="ARBA00002451"/>
    </source>
</evidence>
<accession>A0A6A6UH56</accession>
<dbReference type="CDD" id="cd04056">
    <property type="entry name" value="Peptidases_S53"/>
    <property type="match status" value="1"/>
</dbReference>
<reference evidence="19" key="1">
    <citation type="journal article" date="2020" name="Stud. Mycol.">
        <title>101 Dothideomycetes genomes: a test case for predicting lifestyles and emergence of pathogens.</title>
        <authorList>
            <person name="Haridas S."/>
            <person name="Albert R."/>
            <person name="Binder M."/>
            <person name="Bloem J."/>
            <person name="Labutti K."/>
            <person name="Salamov A."/>
            <person name="Andreopoulos B."/>
            <person name="Baker S."/>
            <person name="Barry K."/>
            <person name="Bills G."/>
            <person name="Bluhm B."/>
            <person name="Cannon C."/>
            <person name="Castanera R."/>
            <person name="Culley D."/>
            <person name="Daum C."/>
            <person name="Ezra D."/>
            <person name="Gonzalez J."/>
            <person name="Henrissat B."/>
            <person name="Kuo A."/>
            <person name="Liang C."/>
            <person name="Lipzen A."/>
            <person name="Lutzoni F."/>
            <person name="Magnuson J."/>
            <person name="Mondo S."/>
            <person name="Nolan M."/>
            <person name="Ohm R."/>
            <person name="Pangilinan J."/>
            <person name="Park H.-J."/>
            <person name="Ramirez L."/>
            <person name="Alfaro M."/>
            <person name="Sun H."/>
            <person name="Tritt A."/>
            <person name="Yoshinaga Y."/>
            <person name="Zwiers L.-H."/>
            <person name="Turgeon B."/>
            <person name="Goodwin S."/>
            <person name="Spatafora J."/>
            <person name="Crous P."/>
            <person name="Grigoriev I."/>
        </authorList>
    </citation>
    <scope>NUCLEOTIDE SEQUENCE</scope>
    <source>
        <strain evidence="19">CBS 115976</strain>
    </source>
</reference>
<feature type="active site" description="Charge relay system" evidence="15">
    <location>
        <position position="324"/>
    </location>
</feature>
<dbReference type="GO" id="GO:0046872">
    <property type="term" value="F:metal ion binding"/>
    <property type="evidence" value="ECO:0007669"/>
    <property type="project" value="UniProtKB-UniRule"/>
</dbReference>
<evidence type="ECO:0000256" key="9">
    <source>
        <dbReference type="ARBA" id="ARBA00022801"/>
    </source>
</evidence>
<dbReference type="InterPro" id="IPR015366">
    <property type="entry name" value="S53_propep"/>
</dbReference>
<evidence type="ECO:0000256" key="15">
    <source>
        <dbReference type="PROSITE-ProRule" id="PRU01032"/>
    </source>
</evidence>
<evidence type="ECO:0000256" key="16">
    <source>
        <dbReference type="SAM" id="MobiDB-lite"/>
    </source>
</evidence>
<evidence type="ECO:0000313" key="20">
    <source>
        <dbReference type="Proteomes" id="UP000799302"/>
    </source>
</evidence>
<keyword evidence="8 17" id="KW-0732">Signal</keyword>
<evidence type="ECO:0000256" key="10">
    <source>
        <dbReference type="ARBA" id="ARBA00022825"/>
    </source>
</evidence>
<dbReference type="SUPFAM" id="SSF54897">
    <property type="entry name" value="Protease propeptides/inhibitors"/>
    <property type="match status" value="1"/>
</dbReference>
<evidence type="ECO:0000256" key="12">
    <source>
        <dbReference type="ARBA" id="ARBA00023026"/>
    </source>
</evidence>
<evidence type="ECO:0000256" key="1">
    <source>
        <dbReference type="ARBA" id="ARBA00001910"/>
    </source>
</evidence>